<dbReference type="RefSeq" id="WP_160335463.1">
    <property type="nucleotide sequence ID" value="NZ_WSRP01000020.1"/>
</dbReference>
<dbReference type="SUPFAM" id="SSF47598">
    <property type="entry name" value="Ribbon-helix-helix"/>
    <property type="match status" value="1"/>
</dbReference>
<dbReference type="EMBL" id="WSRP01000020">
    <property type="protein sequence ID" value="MVX57031.1"/>
    <property type="molecule type" value="Genomic_DNA"/>
</dbReference>
<evidence type="ECO:0000313" key="1">
    <source>
        <dbReference type="EMBL" id="MVX57031.1"/>
    </source>
</evidence>
<organism evidence="1 2">
    <name type="scientific">Parasutterella muris</name>
    <dbReference type="NCBI Taxonomy" id="2565572"/>
    <lineage>
        <taxon>Bacteria</taxon>
        <taxon>Pseudomonadati</taxon>
        <taxon>Pseudomonadota</taxon>
        <taxon>Betaproteobacteria</taxon>
        <taxon>Burkholderiales</taxon>
        <taxon>Sutterellaceae</taxon>
        <taxon>Parasutterella</taxon>
    </lineage>
</organism>
<accession>A0A6L6YNQ5</accession>
<dbReference type="Pfam" id="PF05534">
    <property type="entry name" value="HicB"/>
    <property type="match status" value="1"/>
</dbReference>
<dbReference type="AlphaFoldDB" id="A0A6L6YNQ5"/>
<protein>
    <submittedName>
        <fullName evidence="1">Toxin-antitoxin system HicB family antitoxin</fullName>
    </submittedName>
</protein>
<dbReference type="InterPro" id="IPR008651">
    <property type="entry name" value="Uncharacterised_HicB"/>
</dbReference>
<dbReference type="SUPFAM" id="SSF143100">
    <property type="entry name" value="TTHA1013/TTHA0281-like"/>
    <property type="match status" value="1"/>
</dbReference>
<evidence type="ECO:0000313" key="2">
    <source>
        <dbReference type="Proteomes" id="UP000472580"/>
    </source>
</evidence>
<name>A0A6L6YNQ5_9BURK</name>
<gene>
    <name evidence="1" type="ORF">E5987_07385</name>
</gene>
<dbReference type="OrthoDB" id="5297106at2"/>
<keyword evidence="2" id="KW-1185">Reference proteome</keyword>
<comment type="caution">
    <text evidence="1">The sequence shown here is derived from an EMBL/GenBank/DDBJ whole genome shotgun (WGS) entry which is preliminary data.</text>
</comment>
<proteinExistence type="predicted"/>
<sequence>MTVNMLRYKGYEGSVDCDFSDNLLTGRVLGVRCGLVYEAQTLIELQKAFHQTVDDYLAYCKNENISPEKPFSGNLNIRLGSERHQALAAYARKHGIKINDVIRSAIDRFVQE</sequence>
<reference evidence="1 2" key="1">
    <citation type="submission" date="2019-12" db="EMBL/GenBank/DDBJ databases">
        <title>Microbes associate with the intestines of laboratory mice.</title>
        <authorList>
            <person name="Navarre W."/>
            <person name="Wong E."/>
        </authorList>
    </citation>
    <scope>NUCLEOTIDE SEQUENCE [LARGE SCALE GENOMIC DNA]</scope>
    <source>
        <strain evidence="1 2">NM82_D38</strain>
    </source>
</reference>
<dbReference type="InterPro" id="IPR010985">
    <property type="entry name" value="Ribbon_hlx_hlx"/>
</dbReference>
<dbReference type="GO" id="GO:0006355">
    <property type="term" value="P:regulation of DNA-templated transcription"/>
    <property type="evidence" value="ECO:0007669"/>
    <property type="project" value="InterPro"/>
</dbReference>
<dbReference type="InterPro" id="IPR035069">
    <property type="entry name" value="TTHA1013/TTHA0281-like"/>
</dbReference>
<dbReference type="Proteomes" id="UP000472580">
    <property type="component" value="Unassembled WGS sequence"/>
</dbReference>